<name>A0A0F7L6I4_9VIRU</name>
<sequence>MAKKIKGLLTRRDEFSFIPSFEEDRKQLFKIPIGGQVSYNISDTRSVGYHRRYFKTINIVLDMMPEQYHKIYPANKPLRLIRKIQEILEMGESYVDEHGISHFEHDSISFAGMGQKRFEEFYKSSCDVILSSWLRHITLQQFNNKLQGLM</sequence>
<protein>
    <submittedName>
        <fullName evidence="1">Uncharacterized protein</fullName>
    </submittedName>
</protein>
<accession>A0A0F7L6I4</accession>
<evidence type="ECO:0000313" key="1">
    <source>
        <dbReference type="EMBL" id="AKH47490.1"/>
    </source>
</evidence>
<reference evidence="1" key="1">
    <citation type="journal article" date="2015" name="Front. Microbiol.">
        <title>Combining genomic sequencing methods to explore viral diversity and reveal potential virus-host interactions.</title>
        <authorList>
            <person name="Chow C.E."/>
            <person name="Winget D.M."/>
            <person name="White R.A.III."/>
            <person name="Hallam S.J."/>
            <person name="Suttle C.A."/>
        </authorList>
    </citation>
    <scope>NUCLEOTIDE SEQUENCE</scope>
    <source>
        <strain evidence="1">H4084948</strain>
    </source>
</reference>
<organism evidence="1">
    <name type="scientific">uncultured marine virus</name>
    <dbReference type="NCBI Taxonomy" id="186617"/>
    <lineage>
        <taxon>Viruses</taxon>
        <taxon>environmental samples</taxon>
    </lineage>
</organism>
<reference evidence="1" key="2">
    <citation type="submission" date="2015-03" db="EMBL/GenBank/DDBJ databases">
        <authorList>
            <person name="Chow C.-E.T."/>
            <person name="Winget D.M."/>
            <person name="White R.A.III."/>
            <person name="Hallam S.J."/>
            <person name="Suttle C.A."/>
        </authorList>
    </citation>
    <scope>NUCLEOTIDE SEQUENCE</scope>
    <source>
        <strain evidence="1">H4084948</strain>
    </source>
</reference>
<proteinExistence type="predicted"/>
<dbReference type="EMBL" id="KR029595">
    <property type="protein sequence ID" value="AKH47490.1"/>
    <property type="molecule type" value="Genomic_DNA"/>
</dbReference>